<proteinExistence type="predicted"/>
<dbReference type="AlphaFoldDB" id="A0A1A0QTH7"/>
<dbReference type="EMBL" id="LZSO01000039">
    <property type="protein sequence ID" value="OBB24824.1"/>
    <property type="molecule type" value="Genomic_DNA"/>
</dbReference>
<dbReference type="OrthoDB" id="8595054at2"/>
<feature type="transmembrane region" description="Helical" evidence="6">
    <location>
        <begin position="71"/>
        <end position="91"/>
    </location>
</feature>
<evidence type="ECO:0000256" key="1">
    <source>
        <dbReference type="ARBA" id="ARBA00004651"/>
    </source>
</evidence>
<keyword evidence="2" id="KW-1003">Cell membrane</keyword>
<dbReference type="InterPro" id="IPR005171">
    <property type="entry name" value="Cyt_c_oxidase_su4_prok"/>
</dbReference>
<reference evidence="8" key="1">
    <citation type="submission" date="2016-06" db="EMBL/GenBank/DDBJ databases">
        <authorList>
            <person name="Sutton G."/>
            <person name="Brinkac L."/>
            <person name="Sanka R."/>
            <person name="Adams M."/>
            <person name="Lau E."/>
            <person name="Mehaffy C."/>
            <person name="Tameris M."/>
            <person name="Hatherill M."/>
            <person name="Hanekom W."/>
            <person name="Mahomed H."/>
            <person name="Mcshane H."/>
        </authorList>
    </citation>
    <scope>NUCLEOTIDE SEQUENCE [LARGE SCALE GENOMIC DNA]</scope>
    <source>
        <strain evidence="8">852002-51209_SCH5440388</strain>
    </source>
</reference>
<keyword evidence="4 6" id="KW-1133">Transmembrane helix</keyword>
<evidence type="ECO:0000313" key="8">
    <source>
        <dbReference type="Proteomes" id="UP000093902"/>
    </source>
</evidence>
<evidence type="ECO:0000256" key="5">
    <source>
        <dbReference type="ARBA" id="ARBA00023136"/>
    </source>
</evidence>
<protein>
    <recommendedName>
        <fullName evidence="9">Prokaryotic cytochrome C oxidase subunit IV family protein</fullName>
    </recommendedName>
</protein>
<accession>A0A1A0QTH7</accession>
<evidence type="ECO:0000256" key="3">
    <source>
        <dbReference type="ARBA" id="ARBA00022692"/>
    </source>
</evidence>
<feature type="transmembrane region" description="Helical" evidence="6">
    <location>
        <begin position="38"/>
        <end position="59"/>
    </location>
</feature>
<comment type="caution">
    <text evidence="7">The sequence shown here is derived from an EMBL/GenBank/DDBJ whole genome shotgun (WGS) entry which is preliminary data.</text>
</comment>
<dbReference type="RefSeq" id="WP_064936168.1">
    <property type="nucleotide sequence ID" value="NZ_LZSO01000039.1"/>
</dbReference>
<evidence type="ECO:0000313" key="7">
    <source>
        <dbReference type="EMBL" id="OBB24824.1"/>
    </source>
</evidence>
<sequence length="92" mass="10142">MTAYLRNPLTLVWALLTVVTVASWLTARDGGQAHHLSATVTAIVLLIAAFKAQLVIWHFMEVRRAPTWLKVTTHGWLVGLFGLLLGLYFAAA</sequence>
<dbReference type="Proteomes" id="UP000093902">
    <property type="component" value="Unassembled WGS sequence"/>
</dbReference>
<dbReference type="Pfam" id="PF03626">
    <property type="entry name" value="COX4_pro"/>
    <property type="match status" value="1"/>
</dbReference>
<gene>
    <name evidence="7" type="ORF">A5792_29845</name>
</gene>
<keyword evidence="3 6" id="KW-0812">Transmembrane</keyword>
<evidence type="ECO:0000256" key="6">
    <source>
        <dbReference type="SAM" id="Phobius"/>
    </source>
</evidence>
<comment type="subcellular location">
    <subcellularLocation>
        <location evidence="1">Cell membrane</location>
        <topology evidence="1">Multi-pass membrane protein</topology>
    </subcellularLocation>
</comment>
<name>A0A1A0QTH7_MYCPR</name>
<keyword evidence="5 6" id="KW-0472">Membrane</keyword>
<evidence type="ECO:0008006" key="9">
    <source>
        <dbReference type="Google" id="ProtNLM"/>
    </source>
</evidence>
<organism evidence="7 8">
    <name type="scientific">Mycolicibacterium peregrinum</name>
    <name type="common">Mycobacterium peregrinum</name>
    <dbReference type="NCBI Taxonomy" id="43304"/>
    <lineage>
        <taxon>Bacteria</taxon>
        <taxon>Bacillati</taxon>
        <taxon>Actinomycetota</taxon>
        <taxon>Actinomycetes</taxon>
        <taxon>Mycobacteriales</taxon>
        <taxon>Mycobacteriaceae</taxon>
        <taxon>Mycolicibacterium</taxon>
    </lineage>
</organism>
<dbReference type="GO" id="GO:0005886">
    <property type="term" value="C:plasma membrane"/>
    <property type="evidence" value="ECO:0007669"/>
    <property type="project" value="UniProtKB-SubCell"/>
</dbReference>
<evidence type="ECO:0000256" key="2">
    <source>
        <dbReference type="ARBA" id="ARBA00022475"/>
    </source>
</evidence>
<evidence type="ECO:0000256" key="4">
    <source>
        <dbReference type="ARBA" id="ARBA00022989"/>
    </source>
</evidence>